<organism evidence="2 3">
    <name type="scientific">Mycolicibacterium peregrinum</name>
    <name type="common">Mycobacterium peregrinum</name>
    <dbReference type="NCBI Taxonomy" id="43304"/>
    <lineage>
        <taxon>Bacteria</taxon>
        <taxon>Bacillati</taxon>
        <taxon>Actinomycetota</taxon>
        <taxon>Actinomycetes</taxon>
        <taxon>Mycobacteriales</taxon>
        <taxon>Mycobacteriaceae</taxon>
        <taxon>Mycolicibacterium</taxon>
    </lineage>
</organism>
<reference evidence="3" key="1">
    <citation type="submission" date="2016-06" db="EMBL/GenBank/DDBJ databases">
        <authorList>
            <person name="Sutton G."/>
            <person name="Brinkac L."/>
            <person name="Sanka R."/>
            <person name="Adams M."/>
            <person name="Lau E."/>
            <person name="Mehaffy C."/>
            <person name="Tameris M."/>
            <person name="Hatherill M."/>
            <person name="Hanekom W."/>
            <person name="Mahomed H."/>
            <person name="Mcshane H."/>
        </authorList>
    </citation>
    <scope>NUCLEOTIDE SEQUENCE [LARGE SCALE GENOMIC DNA]</scope>
    <source>
        <strain evidence="3">852002-51209_SCH5440388</strain>
    </source>
</reference>
<feature type="signal peptide" evidence="1">
    <location>
        <begin position="1"/>
        <end position="19"/>
    </location>
</feature>
<evidence type="ECO:0008006" key="4">
    <source>
        <dbReference type="Google" id="ProtNLM"/>
    </source>
</evidence>
<dbReference type="EMBL" id="LZSO01000035">
    <property type="protein sequence ID" value="OBB26020.1"/>
    <property type="molecule type" value="Genomic_DNA"/>
</dbReference>
<name>A0A1A0QUY1_MYCPR</name>
<evidence type="ECO:0000313" key="2">
    <source>
        <dbReference type="EMBL" id="OBB26020.1"/>
    </source>
</evidence>
<gene>
    <name evidence="2" type="ORF">A5792_26935</name>
</gene>
<dbReference type="Proteomes" id="UP000093902">
    <property type="component" value="Unassembled WGS sequence"/>
</dbReference>
<protein>
    <recommendedName>
        <fullName evidence="4">Acid stress chaperone HdeA</fullName>
    </recommendedName>
</protein>
<keyword evidence="1" id="KW-0732">Signal</keyword>
<comment type="caution">
    <text evidence="2">The sequence shown here is derived from an EMBL/GenBank/DDBJ whole genome shotgun (WGS) entry which is preliminary data.</text>
</comment>
<dbReference type="RefSeq" id="WP_064934939.1">
    <property type="nucleotide sequence ID" value="NZ_LZSO01000035.1"/>
</dbReference>
<proteinExistence type="predicted"/>
<evidence type="ECO:0000256" key="1">
    <source>
        <dbReference type="SAM" id="SignalP"/>
    </source>
</evidence>
<sequence>MKKSAGVLFSGLAVGLALVGCSPAITGGDTKCKDFIGQDEKTQDEAVSKMLKDEKGTDPAQLEITGTRMAVQAFCQTVGKQDSKIKEAPHLS</sequence>
<accession>A0A1A0QUY1</accession>
<dbReference type="AlphaFoldDB" id="A0A1A0QUY1"/>
<evidence type="ECO:0000313" key="3">
    <source>
        <dbReference type="Proteomes" id="UP000093902"/>
    </source>
</evidence>
<dbReference type="PROSITE" id="PS51257">
    <property type="entry name" value="PROKAR_LIPOPROTEIN"/>
    <property type="match status" value="1"/>
</dbReference>
<feature type="chain" id="PRO_5039178564" description="Acid stress chaperone HdeA" evidence="1">
    <location>
        <begin position="20"/>
        <end position="92"/>
    </location>
</feature>
<dbReference type="OrthoDB" id="4567275at2"/>